<protein>
    <submittedName>
        <fullName evidence="1">Uncharacterized protein</fullName>
    </submittedName>
</protein>
<sequence length="180" mass="21266">MNKTDSYTLINIDELRQTRSECNAHKLYQRVKAGSDFLAFTRIYAFNSDELVTRNALWILTKARKKELAVLHELLSTLIDQAMRTKNLSVRRLTLYIIERQKMEVDDLRTDFLDFCLDQMIRIEEPPAIQAVCMKLAYRMCRFYPELSAELKRTLETMEIDYYKPAVKCVRNRILSGKLK</sequence>
<gene>
    <name evidence="1" type="ORF">PRRU23_06500</name>
</gene>
<comment type="caution">
    <text evidence="1">The sequence shown here is derived from an EMBL/GenBank/DDBJ whole genome shotgun (WGS) entry which is preliminary data.</text>
</comment>
<dbReference type="RefSeq" id="WP_006281379.1">
    <property type="nucleotide sequence ID" value="NZ_BPTR01000001.1"/>
</dbReference>
<dbReference type="EMBL" id="BPTR01000001">
    <property type="protein sequence ID" value="GJG26950.1"/>
    <property type="molecule type" value="Genomic_DNA"/>
</dbReference>
<accession>A0AA37MDC2</accession>
<dbReference type="Proteomes" id="UP000887043">
    <property type="component" value="Unassembled WGS sequence"/>
</dbReference>
<proteinExistence type="predicted"/>
<name>A0AA37MDC2_SEGBR</name>
<reference evidence="1" key="1">
    <citation type="submission" date="2021-08" db="EMBL/GenBank/DDBJ databases">
        <title>Prevotella lacticifex sp. nov., isolated from rumen of cow.</title>
        <authorList>
            <person name="Shinkai T."/>
            <person name="Ikeyama N."/>
            <person name="Kumagai M."/>
            <person name="Ohmori H."/>
            <person name="Sakamoto M."/>
            <person name="Ohkuma M."/>
            <person name="Mitsumori M."/>
        </authorList>
    </citation>
    <scope>NUCLEOTIDE SEQUENCE</scope>
    <source>
        <strain evidence="1">DSM 11371</strain>
    </source>
</reference>
<dbReference type="AlphaFoldDB" id="A0AA37MDC2"/>
<evidence type="ECO:0000313" key="1">
    <source>
        <dbReference type="EMBL" id="GJG26950.1"/>
    </source>
</evidence>
<organism evidence="1 2">
    <name type="scientific">Segatella bryantii</name>
    <name type="common">Prevotella bryantii</name>
    <dbReference type="NCBI Taxonomy" id="77095"/>
    <lineage>
        <taxon>Bacteria</taxon>
        <taxon>Pseudomonadati</taxon>
        <taxon>Bacteroidota</taxon>
        <taxon>Bacteroidia</taxon>
        <taxon>Bacteroidales</taxon>
        <taxon>Prevotellaceae</taxon>
        <taxon>Segatella</taxon>
    </lineage>
</organism>
<evidence type="ECO:0000313" key="2">
    <source>
        <dbReference type="Proteomes" id="UP000887043"/>
    </source>
</evidence>